<dbReference type="EMBL" id="JAFNEN010000866">
    <property type="protein sequence ID" value="KAG8176553.1"/>
    <property type="molecule type" value="Genomic_DNA"/>
</dbReference>
<evidence type="ECO:0000313" key="2">
    <source>
        <dbReference type="Proteomes" id="UP000827092"/>
    </source>
</evidence>
<keyword evidence="2" id="KW-1185">Reference proteome</keyword>
<comment type="caution">
    <text evidence="1">The sequence shown here is derived from an EMBL/GenBank/DDBJ whole genome shotgun (WGS) entry which is preliminary data.</text>
</comment>
<proteinExistence type="predicted"/>
<name>A0AAV6TXY2_9ARAC</name>
<protein>
    <submittedName>
        <fullName evidence="1">Uncharacterized protein</fullName>
    </submittedName>
</protein>
<organism evidence="1 2">
    <name type="scientific">Oedothorax gibbosus</name>
    <dbReference type="NCBI Taxonomy" id="931172"/>
    <lineage>
        <taxon>Eukaryota</taxon>
        <taxon>Metazoa</taxon>
        <taxon>Ecdysozoa</taxon>
        <taxon>Arthropoda</taxon>
        <taxon>Chelicerata</taxon>
        <taxon>Arachnida</taxon>
        <taxon>Araneae</taxon>
        <taxon>Araneomorphae</taxon>
        <taxon>Entelegynae</taxon>
        <taxon>Araneoidea</taxon>
        <taxon>Linyphiidae</taxon>
        <taxon>Erigoninae</taxon>
        <taxon>Oedothorax</taxon>
    </lineage>
</organism>
<dbReference type="AlphaFoldDB" id="A0AAV6TXY2"/>
<accession>A0AAV6TXY2</accession>
<sequence>MSRVWSLVFDTDVALGISPTIQRLSALQVSVFTSRDARHQYFCWYRLKTCLLWSPTRLKNVQQFCNTSSFRRIKDLTGGPCELLERLVRHFSKTTKSGIEGAFQVTGQGNYANGNCSTHVRGIVHRWGLRLKATVLHFSKLQCEGTVYTKTLRNTLISLHLPASKSLQLLSLIVFGAGLN</sequence>
<dbReference type="Proteomes" id="UP000827092">
    <property type="component" value="Unassembled WGS sequence"/>
</dbReference>
<evidence type="ECO:0000313" key="1">
    <source>
        <dbReference type="EMBL" id="KAG8176553.1"/>
    </source>
</evidence>
<reference evidence="1 2" key="1">
    <citation type="journal article" date="2022" name="Nat. Ecol. Evol.">
        <title>A masculinizing supergene underlies an exaggerated male reproductive morph in a spider.</title>
        <authorList>
            <person name="Hendrickx F."/>
            <person name="De Corte Z."/>
            <person name="Sonet G."/>
            <person name="Van Belleghem S.M."/>
            <person name="Kostlbacher S."/>
            <person name="Vangestel C."/>
        </authorList>
    </citation>
    <scope>NUCLEOTIDE SEQUENCE [LARGE SCALE GENOMIC DNA]</scope>
    <source>
        <strain evidence="1">W744_W776</strain>
    </source>
</reference>
<gene>
    <name evidence="1" type="ORF">JTE90_010765</name>
</gene>